<evidence type="ECO:0000256" key="4">
    <source>
        <dbReference type="ARBA" id="ARBA00023157"/>
    </source>
</evidence>
<dbReference type="Pfam" id="PF00094">
    <property type="entry name" value="VWD"/>
    <property type="match status" value="4"/>
</dbReference>
<dbReference type="Pfam" id="PF17517">
    <property type="entry name" value="IgGFc_binding"/>
    <property type="match status" value="1"/>
</dbReference>
<keyword evidence="3" id="KW-0677">Repeat</keyword>
<dbReference type="SMART" id="SM00216">
    <property type="entry name" value="VWD"/>
    <property type="match status" value="4"/>
</dbReference>
<keyword evidence="4" id="KW-1015">Disulfide bond</keyword>
<evidence type="ECO:0000259" key="6">
    <source>
        <dbReference type="PROSITE" id="PS51233"/>
    </source>
</evidence>
<evidence type="ECO:0000313" key="8">
    <source>
        <dbReference type="RefSeq" id="XP_026544972.1"/>
    </source>
</evidence>
<dbReference type="GeneID" id="113426785"/>
<dbReference type="InterPro" id="IPR050780">
    <property type="entry name" value="Mucin_vWF_Thrombospondin_sf"/>
</dbReference>
<gene>
    <name evidence="8" type="primary">LOC113426785</name>
</gene>
<dbReference type="SMART" id="SM00832">
    <property type="entry name" value="C8"/>
    <property type="match status" value="3"/>
</dbReference>
<evidence type="ECO:0000256" key="3">
    <source>
        <dbReference type="ARBA" id="ARBA00022737"/>
    </source>
</evidence>
<dbReference type="PANTHER" id="PTHR11339">
    <property type="entry name" value="EXTRACELLULAR MATRIX GLYCOPROTEIN RELATED"/>
    <property type="match status" value="1"/>
</dbReference>
<dbReference type="KEGG" id="nss:113426785"/>
<protein>
    <submittedName>
        <fullName evidence="8">IgGFc-binding protein-like</fullName>
    </submittedName>
</protein>
<evidence type="ECO:0000256" key="5">
    <source>
        <dbReference type="ARBA" id="ARBA00023180"/>
    </source>
</evidence>
<dbReference type="InterPro" id="IPR035234">
    <property type="entry name" value="IgGFc-bd_N"/>
</dbReference>
<feature type="domain" description="VWFD" evidence="6">
    <location>
        <begin position="1262"/>
        <end position="1441"/>
    </location>
</feature>
<keyword evidence="7" id="KW-1185">Reference proteome</keyword>
<evidence type="ECO:0000313" key="7">
    <source>
        <dbReference type="Proteomes" id="UP000504612"/>
    </source>
</evidence>
<dbReference type="InterPro" id="IPR025615">
    <property type="entry name" value="TILa_dom"/>
</dbReference>
<name>A0A6J1VPD5_9SAUR</name>
<feature type="domain" description="VWFD" evidence="6">
    <location>
        <begin position="1648"/>
        <end position="1823"/>
    </location>
</feature>
<dbReference type="InterPro" id="IPR014853">
    <property type="entry name" value="VWF/SSPO/ZAN-like_Cys-rich_dom"/>
</dbReference>
<dbReference type="SMART" id="SM00215">
    <property type="entry name" value="VWC_out"/>
    <property type="match status" value="1"/>
</dbReference>
<dbReference type="RefSeq" id="XP_026544972.1">
    <property type="nucleotide sequence ID" value="XM_026689187.1"/>
</dbReference>
<evidence type="ECO:0000256" key="2">
    <source>
        <dbReference type="ARBA" id="ARBA00022525"/>
    </source>
</evidence>
<dbReference type="CDD" id="cd19941">
    <property type="entry name" value="TIL"/>
    <property type="match status" value="3"/>
</dbReference>
<dbReference type="InterPro" id="IPR001846">
    <property type="entry name" value="VWF_type-D"/>
</dbReference>
<dbReference type="InterPro" id="IPR002919">
    <property type="entry name" value="TIL_dom"/>
</dbReference>
<dbReference type="Pfam" id="PF01826">
    <property type="entry name" value="TIL"/>
    <property type="match status" value="3"/>
</dbReference>
<dbReference type="Proteomes" id="UP000504612">
    <property type="component" value="Unplaced"/>
</dbReference>
<organism evidence="7 8">
    <name type="scientific">Notechis scutatus</name>
    <name type="common">mainland tiger snake</name>
    <dbReference type="NCBI Taxonomy" id="8663"/>
    <lineage>
        <taxon>Eukaryota</taxon>
        <taxon>Metazoa</taxon>
        <taxon>Chordata</taxon>
        <taxon>Craniata</taxon>
        <taxon>Vertebrata</taxon>
        <taxon>Euteleostomi</taxon>
        <taxon>Lepidosauria</taxon>
        <taxon>Squamata</taxon>
        <taxon>Bifurcata</taxon>
        <taxon>Unidentata</taxon>
        <taxon>Episquamata</taxon>
        <taxon>Toxicofera</taxon>
        <taxon>Serpentes</taxon>
        <taxon>Colubroidea</taxon>
        <taxon>Elapidae</taxon>
        <taxon>Hydrophiinae</taxon>
        <taxon>Notechis</taxon>
    </lineage>
</organism>
<keyword evidence="2" id="KW-0964">Secreted</keyword>
<dbReference type="PANTHER" id="PTHR11339:SF244">
    <property type="entry name" value="IGGFC-BINDING PROTEIN"/>
    <property type="match status" value="1"/>
</dbReference>
<dbReference type="Pfam" id="PF12714">
    <property type="entry name" value="TILa"/>
    <property type="match status" value="3"/>
</dbReference>
<dbReference type="PROSITE" id="PS51233">
    <property type="entry name" value="VWFD"/>
    <property type="match status" value="4"/>
</dbReference>
<comment type="subcellular location">
    <subcellularLocation>
        <location evidence="1">Secreted</location>
    </subcellularLocation>
</comment>
<dbReference type="Gene3D" id="2.10.25.10">
    <property type="entry name" value="Laminin"/>
    <property type="match status" value="3"/>
</dbReference>
<dbReference type="FunFam" id="2.10.25.10:FF:000055">
    <property type="entry name" value="alpha-tectorin isoform X1"/>
    <property type="match status" value="2"/>
</dbReference>
<keyword evidence="5" id="KW-0325">Glycoprotein</keyword>
<dbReference type="Pfam" id="PF08742">
    <property type="entry name" value="C8"/>
    <property type="match status" value="3"/>
</dbReference>
<evidence type="ECO:0000256" key="1">
    <source>
        <dbReference type="ARBA" id="ARBA00004613"/>
    </source>
</evidence>
<dbReference type="FunFam" id="2.10.25.10:FF:000153">
    <property type="entry name" value="MUC5B isoform 1"/>
    <property type="match status" value="1"/>
</dbReference>
<reference evidence="8" key="1">
    <citation type="submission" date="2025-08" db="UniProtKB">
        <authorList>
            <consortium name="RefSeq"/>
        </authorList>
    </citation>
    <scope>IDENTIFICATION</scope>
</reference>
<sequence>MEIINLWNKLGMSFGILSWPAWIMLNVLPMIPVSSSPLGKEFLTAFMQNGFPQRFKGEFKLLITGSVQSTPVTIIMKQPALRVTVIANAGETLSVKIPPEVEMVGSNIFDNTLIIRADHDISIVSLSYKPHSTGSTIVYPMESLGTEYYVMTPNVGTDRYREFAILSWAEPTSIDVYLKGPVTFQGKSYLRGSKLTISLQPYQAAQFQGQVDLSGTKIISQKPVAVYSGHTCVSRQIQCDHVLEQLLPVTSWGTKFIVPSLPFNTEYDMVYVSVSQDTRVDVQNGQIKNTRTLQAAQVAFYGIQGTTAMSISASSGIQVMFFSDGGTFGNLKYDPFFMAIPDISSYCLAYNIYSSDQFKNYALIIAKSSEIPGLTVDGRPLHTLQWHVVSGTDYSWAAHSLGQKQNTIHKIEHPSSPFGLLSVGIANGKACGSPAVCANDPCRTLKCRTKEVCKILQGQATCIHKYTGTCVGTTAKYFQTFDGLFMDFKDSCTYSIAQYCGSDPKLVPFKVEEKNSKMDIQGVFKLQQIRIEVYGQSITIDREEDARIMVNDLEVSIPTVMVNGKVKISQINGRFIIATDFDLGVTFDNNWAMLVTLPSSYYGTTCGVCGNFNGVTTDDMVDLNGTQVSSIMAWASNWKVDDQDSSCSDSCQGNCLACDDSQKELYGSGEYCGIISHLSTDLLWGCHSTVDPASYINDCINRMCVNQRVRIDVLCQAVEAYAMACEERGILVQEWKKASGCDQELTDHRTNETMEEAHICPENSHYEACGNACPDTCSEPSASSFCTLNCMPKCQCTSGYVLHDGQCVPIESCGCLYNGVQYELGEEFWEDENCHSRCKCDLRQGTVNCWKASCKANQKCTTVNGVHHCKGSSYTTCIGTGDPHYTTFDGRKYDFQGSCIYQMVGVCSEDSSLTPFSVLVENNNRGNKAVSFTKVVTLEVYNMTLSLSQEHPRKIQVNGVLMDLPFSYENKLKVYSSGVHGFIKTDFDLRVSFDWYSYARVIVPKTYANELCGLCGNANQDPSDDFVTKDGMQVEDEIRFANSWKVKEVPGCSTGCTTNCPVCNDEQKQIYERDQFCGILIKKNGAFRQCHKVIDPTSYFDDCVFDTCVYSGHHDTLCGAISAYGTACQALGIQVKPWRSASFCSLPCRRNSHYEPCGNGCPATCQNRSAPETCEAPCVEGCFCDSGFILSGDQCIPLADCGCTHRGRYYKKGEEFYPTTSCQEKCRCMDNRAIECHPFSCGAYELCRMEHGIQGCHPLGYGTTTATGDPHHISFDGRSFDFHGACTYVLAKVCSKDPRLVQFSVLVENEKLERGRASTRNVMISVQGYSIVLERGIKWKTMVDGEYYTLPMSTVDGKLWITQEGNNIIVQSPFILKVLYDASSHVHVSVSSTYHGHLCGLGGNFNGDQNDDFMLPDGKITQNMDEFGASWKVPGDGGQCSDGCGENCPTCHAIQTAPYKTESSCGMIRSKTGPFKDCHPLVSPVDYFRFCLHDMCLANGAGDTLCQSLQAYMVACQLVGANVGPWRTASFCSLSCPAHSHYELCTRSCDFTCTTLSAPTHCTGECFEGCQCDSGYAFDGEECVSMDKCGCAYEGRYIKAGETLLSKDCSEKSTCHPSNKLIHAKNRCAAGETCMLTAKGYSCVRQEGHCTLNPDTWFSSFDGVEGKLITSGVYKLASHCDEDSPSWFKLVVDINDCNDQMMPATTAIYVFFREAFITVTNFKETWVNGLLVQLPHNISSAISITESQDSIVISQNSQLQVLYNPNGKVTVKVTSNMAGKLCAPCGNFNDDASDDLKLPNDQMADNISEVVDAWKARDFLGCY</sequence>
<feature type="domain" description="VWFD" evidence="6">
    <location>
        <begin position="875"/>
        <end position="1053"/>
    </location>
</feature>
<proteinExistence type="predicted"/>
<feature type="domain" description="VWFD" evidence="6">
    <location>
        <begin position="468"/>
        <end position="648"/>
    </location>
</feature>
<dbReference type="SUPFAM" id="SSF57567">
    <property type="entry name" value="Serine protease inhibitors"/>
    <property type="match status" value="3"/>
</dbReference>
<accession>A0A6J1VPD5</accession>
<dbReference type="InterPro" id="IPR036084">
    <property type="entry name" value="Ser_inhib-like_sf"/>
</dbReference>
<dbReference type="GO" id="GO:0005576">
    <property type="term" value="C:extracellular region"/>
    <property type="evidence" value="ECO:0007669"/>
    <property type="project" value="UniProtKB-SubCell"/>
</dbReference>
<dbReference type="InterPro" id="IPR001007">
    <property type="entry name" value="VWF_dom"/>
</dbReference>